<organism evidence="1 2">
    <name type="scientific">Scutellospora calospora</name>
    <dbReference type="NCBI Taxonomy" id="85575"/>
    <lineage>
        <taxon>Eukaryota</taxon>
        <taxon>Fungi</taxon>
        <taxon>Fungi incertae sedis</taxon>
        <taxon>Mucoromycota</taxon>
        <taxon>Glomeromycotina</taxon>
        <taxon>Glomeromycetes</taxon>
        <taxon>Diversisporales</taxon>
        <taxon>Gigasporaceae</taxon>
        <taxon>Scutellospora</taxon>
    </lineage>
</organism>
<feature type="non-terminal residue" evidence="1">
    <location>
        <position position="1"/>
    </location>
</feature>
<comment type="caution">
    <text evidence="1">The sequence shown here is derived from an EMBL/GenBank/DDBJ whole genome shotgun (WGS) entry which is preliminary data.</text>
</comment>
<name>A0ACA9PD48_9GLOM</name>
<dbReference type="EMBL" id="CAJVPM010038093">
    <property type="protein sequence ID" value="CAG8697233.1"/>
    <property type="molecule type" value="Genomic_DNA"/>
</dbReference>
<proteinExistence type="predicted"/>
<evidence type="ECO:0000313" key="1">
    <source>
        <dbReference type="EMBL" id="CAG8697233.1"/>
    </source>
</evidence>
<reference evidence="1" key="1">
    <citation type="submission" date="2021-06" db="EMBL/GenBank/DDBJ databases">
        <authorList>
            <person name="Kallberg Y."/>
            <person name="Tangrot J."/>
            <person name="Rosling A."/>
        </authorList>
    </citation>
    <scope>NUCLEOTIDE SEQUENCE</scope>
    <source>
        <strain evidence="1">AU212A</strain>
    </source>
</reference>
<accession>A0ACA9PD48</accession>
<keyword evidence="2" id="KW-1185">Reference proteome</keyword>
<sequence length="53" mass="5864">NSVKKHNGYIQREIDIDRSNTPKNILVGSVVGGGSHLNPMLEICKILVDRGYN</sequence>
<feature type="non-terminal residue" evidence="1">
    <location>
        <position position="53"/>
    </location>
</feature>
<evidence type="ECO:0000313" key="2">
    <source>
        <dbReference type="Proteomes" id="UP000789860"/>
    </source>
</evidence>
<protein>
    <submittedName>
        <fullName evidence="1">7581_t:CDS:1</fullName>
    </submittedName>
</protein>
<gene>
    <name evidence="1" type="ORF">SCALOS_LOCUS10363</name>
</gene>
<dbReference type="Proteomes" id="UP000789860">
    <property type="component" value="Unassembled WGS sequence"/>
</dbReference>